<evidence type="ECO:0000313" key="1">
    <source>
        <dbReference type="EMBL" id="KAB8250297.1"/>
    </source>
</evidence>
<sequence length="59" mass="6842">MSSTFYDHVVMAADLTDYIGGLEVDPNQLLLTVCLQYKLGKWKLYAQLLKENDKHQRII</sequence>
<dbReference type="AlphaFoldDB" id="A0A5N6H7Y0"/>
<organism evidence="1">
    <name type="scientific">Aspergillus flavus</name>
    <dbReference type="NCBI Taxonomy" id="5059"/>
    <lineage>
        <taxon>Eukaryota</taxon>
        <taxon>Fungi</taxon>
        <taxon>Dikarya</taxon>
        <taxon>Ascomycota</taxon>
        <taxon>Pezizomycotina</taxon>
        <taxon>Eurotiomycetes</taxon>
        <taxon>Eurotiomycetidae</taxon>
        <taxon>Eurotiales</taxon>
        <taxon>Aspergillaceae</taxon>
        <taxon>Aspergillus</taxon>
        <taxon>Aspergillus subgen. Circumdati</taxon>
    </lineage>
</organism>
<dbReference type="EMBL" id="ML734566">
    <property type="protein sequence ID" value="KAB8250297.1"/>
    <property type="molecule type" value="Genomic_DNA"/>
</dbReference>
<dbReference type="VEuPathDB" id="FungiDB:AFLA_004846"/>
<proteinExistence type="predicted"/>
<reference evidence="1" key="1">
    <citation type="submission" date="2019-04" db="EMBL/GenBank/DDBJ databases">
        <title>Friends and foes A comparative genomics study of 23 Aspergillus species from section Flavi.</title>
        <authorList>
            <consortium name="DOE Joint Genome Institute"/>
            <person name="Kjaerbolling I."/>
            <person name="Vesth T."/>
            <person name="Frisvad J.C."/>
            <person name="Nybo J.L."/>
            <person name="Theobald S."/>
            <person name="Kildgaard S."/>
            <person name="Isbrandt T."/>
            <person name="Kuo A."/>
            <person name="Sato A."/>
            <person name="Lyhne E.K."/>
            <person name="Kogle M.E."/>
            <person name="Wiebenga A."/>
            <person name="Kun R.S."/>
            <person name="Lubbers R.J."/>
            <person name="Makela M.R."/>
            <person name="Barry K."/>
            <person name="Chovatia M."/>
            <person name="Clum A."/>
            <person name="Daum C."/>
            <person name="Haridas S."/>
            <person name="He G."/>
            <person name="LaButti K."/>
            <person name="Lipzen A."/>
            <person name="Mondo S."/>
            <person name="Riley R."/>
            <person name="Salamov A."/>
            <person name="Simmons B.A."/>
            <person name="Magnuson J.K."/>
            <person name="Henrissat B."/>
            <person name="Mortensen U.H."/>
            <person name="Larsen T.O."/>
            <person name="Devries R.P."/>
            <person name="Grigoriev I.V."/>
            <person name="Machida M."/>
            <person name="Baker S.E."/>
            <person name="Andersen M.R."/>
        </authorList>
    </citation>
    <scope>NUCLEOTIDE SEQUENCE [LARGE SCALE GENOMIC DNA]</scope>
    <source>
        <strain evidence="1">CBS 121.62</strain>
    </source>
</reference>
<accession>A0A5N6H7Y0</accession>
<name>A0A5N6H7Y0_ASPFL</name>
<dbReference type="Proteomes" id="UP000325434">
    <property type="component" value="Unassembled WGS sequence"/>
</dbReference>
<protein>
    <submittedName>
        <fullName evidence="1">Uncharacterized protein</fullName>
    </submittedName>
</protein>
<dbReference type="VEuPathDB" id="FungiDB:F9C07_2233976"/>
<gene>
    <name evidence="1" type="ORF">BDV35DRAFT_342721</name>
</gene>